<dbReference type="InterPro" id="IPR052891">
    <property type="entry name" value="DNA-3mA_glycosylase"/>
</dbReference>
<dbReference type="InterPro" id="IPR011257">
    <property type="entry name" value="DNA_glycosylase"/>
</dbReference>
<dbReference type="Pfam" id="PF03352">
    <property type="entry name" value="Adenine_glyco"/>
    <property type="match status" value="1"/>
</dbReference>
<protein>
    <submittedName>
        <fullName evidence="1">DNA-3-methyladenine glycosylase I</fullName>
    </submittedName>
</protein>
<dbReference type="PANTHER" id="PTHR30037">
    <property type="entry name" value="DNA-3-METHYLADENINE GLYCOSYLASE 1"/>
    <property type="match status" value="1"/>
</dbReference>
<dbReference type="EMBL" id="CP102453">
    <property type="protein sequence ID" value="UUX33150.1"/>
    <property type="molecule type" value="Genomic_DNA"/>
</dbReference>
<name>A0ABY5P419_9LACT</name>
<dbReference type="RefSeq" id="WP_313792652.1">
    <property type="nucleotide sequence ID" value="NZ_CP102453.1"/>
</dbReference>
<accession>A0ABY5P419</accession>
<dbReference type="InterPro" id="IPR005019">
    <property type="entry name" value="Adenine_glyco"/>
</dbReference>
<keyword evidence="2" id="KW-1185">Reference proteome</keyword>
<reference evidence="1 2" key="1">
    <citation type="submission" date="2022-08" db="EMBL/GenBank/DDBJ databases">
        <title>Aerococcaceae sp. nov isolated from spoiled eye mask.</title>
        <authorList>
            <person name="Zhou G."/>
            <person name="Xie X.-B."/>
            <person name="Shi Q.-S."/>
            <person name="Wang Y.-S."/>
            <person name="Wen X."/>
            <person name="Peng H."/>
            <person name="Yang X.-J."/>
            <person name="Tao H.-B."/>
            <person name="Huang X.-M."/>
        </authorList>
    </citation>
    <scope>NUCLEOTIDE SEQUENCE [LARGE SCALE GENOMIC DNA]</scope>
    <source>
        <strain evidence="2">DM20194951</strain>
    </source>
</reference>
<dbReference type="PANTHER" id="PTHR30037:SF4">
    <property type="entry name" value="DNA-3-METHYLADENINE GLYCOSYLASE I"/>
    <property type="match status" value="1"/>
</dbReference>
<sequence>MKRCDWITNKPDYYVTYHDTVWGKPEHDDRQQYKWLILEMFHIGLSWQLVLSKEANFAEAFDNYDYTIIANYGPDDVERLINNPAIIRHRKKIEAAIANAKAFMAIQAEWGTFDAFIWHFSEGQTIMREKDTPVKSQSDLSDTVTTALKKAGFKFIGSVTIYSYLQAIGIVNDHDWDCAFR</sequence>
<evidence type="ECO:0000313" key="1">
    <source>
        <dbReference type="EMBL" id="UUX33150.1"/>
    </source>
</evidence>
<gene>
    <name evidence="1" type="ORF">NRE15_09575</name>
</gene>
<dbReference type="SUPFAM" id="SSF48150">
    <property type="entry name" value="DNA-glycosylase"/>
    <property type="match status" value="1"/>
</dbReference>
<organism evidence="1 2">
    <name type="scientific">Fundicoccus culcitae</name>
    <dbReference type="NCBI Taxonomy" id="2969821"/>
    <lineage>
        <taxon>Bacteria</taxon>
        <taxon>Bacillati</taxon>
        <taxon>Bacillota</taxon>
        <taxon>Bacilli</taxon>
        <taxon>Lactobacillales</taxon>
        <taxon>Aerococcaceae</taxon>
        <taxon>Fundicoccus</taxon>
    </lineage>
</organism>
<dbReference type="Gene3D" id="1.10.340.30">
    <property type="entry name" value="Hypothetical protein, domain 2"/>
    <property type="match status" value="1"/>
</dbReference>
<proteinExistence type="predicted"/>
<evidence type="ECO:0000313" key="2">
    <source>
        <dbReference type="Proteomes" id="UP001315967"/>
    </source>
</evidence>
<dbReference type="Proteomes" id="UP001315967">
    <property type="component" value="Chromosome"/>
</dbReference>